<name>A0A4Y2BEM7_ARAVE</name>
<keyword evidence="2" id="KW-1185">Reference proteome</keyword>
<evidence type="ECO:0008006" key="3">
    <source>
        <dbReference type="Google" id="ProtNLM"/>
    </source>
</evidence>
<protein>
    <recommendedName>
        <fullName evidence="3">Reverse transcriptase zinc-binding domain-containing protein</fullName>
    </recommendedName>
</protein>
<dbReference type="OrthoDB" id="6470775at2759"/>
<sequence length="163" mass="18985">MKKPILSPKKTITEGVVMKALNPRCKLKQHLQELFFKNWQNLWDNGNTERFVRKVLKTVHLKPVFWTREGSFGRVFVTGHGPFPSFLNRFLLSDSDSCACGEVGDPIHFATSCPLTLSWHIRKPSTSLESLWYLRVLENPNSRNRIINMIKFIIDNENIMRLE</sequence>
<proteinExistence type="predicted"/>
<accession>A0A4Y2BEM7</accession>
<dbReference type="EMBL" id="BGPR01000073">
    <property type="protein sequence ID" value="GBL90732.1"/>
    <property type="molecule type" value="Genomic_DNA"/>
</dbReference>
<evidence type="ECO:0000313" key="1">
    <source>
        <dbReference type="EMBL" id="GBL90732.1"/>
    </source>
</evidence>
<gene>
    <name evidence="1" type="ORF">AVEN_219384_1</name>
</gene>
<evidence type="ECO:0000313" key="2">
    <source>
        <dbReference type="Proteomes" id="UP000499080"/>
    </source>
</evidence>
<dbReference type="AlphaFoldDB" id="A0A4Y2BEM7"/>
<comment type="caution">
    <text evidence="1">The sequence shown here is derived from an EMBL/GenBank/DDBJ whole genome shotgun (WGS) entry which is preliminary data.</text>
</comment>
<organism evidence="1 2">
    <name type="scientific">Araneus ventricosus</name>
    <name type="common">Orbweaver spider</name>
    <name type="synonym">Epeira ventricosa</name>
    <dbReference type="NCBI Taxonomy" id="182803"/>
    <lineage>
        <taxon>Eukaryota</taxon>
        <taxon>Metazoa</taxon>
        <taxon>Ecdysozoa</taxon>
        <taxon>Arthropoda</taxon>
        <taxon>Chelicerata</taxon>
        <taxon>Arachnida</taxon>
        <taxon>Araneae</taxon>
        <taxon>Araneomorphae</taxon>
        <taxon>Entelegynae</taxon>
        <taxon>Araneoidea</taxon>
        <taxon>Araneidae</taxon>
        <taxon>Araneus</taxon>
    </lineage>
</organism>
<dbReference type="Proteomes" id="UP000499080">
    <property type="component" value="Unassembled WGS sequence"/>
</dbReference>
<reference evidence="1 2" key="1">
    <citation type="journal article" date="2019" name="Sci. Rep.">
        <title>Orb-weaving spider Araneus ventricosus genome elucidates the spidroin gene catalogue.</title>
        <authorList>
            <person name="Kono N."/>
            <person name="Nakamura H."/>
            <person name="Ohtoshi R."/>
            <person name="Moran D.A.P."/>
            <person name="Shinohara A."/>
            <person name="Yoshida Y."/>
            <person name="Fujiwara M."/>
            <person name="Mori M."/>
            <person name="Tomita M."/>
            <person name="Arakawa K."/>
        </authorList>
    </citation>
    <scope>NUCLEOTIDE SEQUENCE [LARGE SCALE GENOMIC DNA]</scope>
</reference>